<dbReference type="EMBL" id="GBXM01066637">
    <property type="protein sequence ID" value="JAH41940.1"/>
    <property type="molecule type" value="Transcribed_RNA"/>
</dbReference>
<dbReference type="AlphaFoldDB" id="A0A0E9SMQ5"/>
<accession>A0A0E9SMQ5</accession>
<evidence type="ECO:0000313" key="1">
    <source>
        <dbReference type="EMBL" id="JAH41940.1"/>
    </source>
</evidence>
<name>A0A0E9SMQ5_ANGAN</name>
<proteinExistence type="predicted"/>
<protein>
    <submittedName>
        <fullName evidence="1">Uncharacterized protein</fullName>
    </submittedName>
</protein>
<reference evidence="1" key="2">
    <citation type="journal article" date="2015" name="Fish Shellfish Immunol.">
        <title>Early steps in the European eel (Anguilla anguilla)-Vibrio vulnificus interaction in the gills: Role of the RtxA13 toxin.</title>
        <authorList>
            <person name="Callol A."/>
            <person name="Pajuelo D."/>
            <person name="Ebbesson L."/>
            <person name="Teles M."/>
            <person name="MacKenzie S."/>
            <person name="Amaro C."/>
        </authorList>
    </citation>
    <scope>NUCLEOTIDE SEQUENCE</scope>
</reference>
<organism evidence="1">
    <name type="scientific">Anguilla anguilla</name>
    <name type="common">European freshwater eel</name>
    <name type="synonym">Muraena anguilla</name>
    <dbReference type="NCBI Taxonomy" id="7936"/>
    <lineage>
        <taxon>Eukaryota</taxon>
        <taxon>Metazoa</taxon>
        <taxon>Chordata</taxon>
        <taxon>Craniata</taxon>
        <taxon>Vertebrata</taxon>
        <taxon>Euteleostomi</taxon>
        <taxon>Actinopterygii</taxon>
        <taxon>Neopterygii</taxon>
        <taxon>Teleostei</taxon>
        <taxon>Anguilliformes</taxon>
        <taxon>Anguillidae</taxon>
        <taxon>Anguilla</taxon>
    </lineage>
</organism>
<sequence>MVSGLAPKSIWQPLYLKKKKKQNIKIFLSKLLHL</sequence>
<reference evidence="1" key="1">
    <citation type="submission" date="2014-11" db="EMBL/GenBank/DDBJ databases">
        <authorList>
            <person name="Amaro Gonzalez C."/>
        </authorList>
    </citation>
    <scope>NUCLEOTIDE SEQUENCE</scope>
</reference>